<evidence type="ECO:0000259" key="2">
    <source>
        <dbReference type="PROSITE" id="PS51178"/>
    </source>
</evidence>
<dbReference type="InterPro" id="IPR005543">
    <property type="entry name" value="PASTA_dom"/>
</dbReference>
<accession>F0R8T5</accession>
<gene>
    <name evidence="3" type="ordered locus">Bacsa_1448</name>
</gene>
<dbReference type="OrthoDB" id="9803895at2"/>
<keyword evidence="1" id="KW-1133">Transmembrane helix</keyword>
<dbReference type="HOGENOM" id="CLU_061566_3_1_10"/>
<dbReference type="KEGG" id="bsa:Bacsa_1448"/>
<dbReference type="eggNOG" id="COG2815">
    <property type="taxonomic scope" value="Bacteria"/>
</dbReference>
<dbReference type="Gene3D" id="3.30.10.20">
    <property type="match status" value="1"/>
</dbReference>
<dbReference type="SMART" id="SM00740">
    <property type="entry name" value="PASTA"/>
    <property type="match status" value="1"/>
</dbReference>
<dbReference type="CDD" id="cd06577">
    <property type="entry name" value="PASTA_pknB"/>
    <property type="match status" value="1"/>
</dbReference>
<dbReference type="EMBL" id="CP002530">
    <property type="protein sequence ID" value="ADY36020.1"/>
    <property type="molecule type" value="Genomic_DNA"/>
</dbReference>
<dbReference type="PROSITE" id="PS51257">
    <property type="entry name" value="PROKAR_LIPOPROTEIN"/>
    <property type="match status" value="1"/>
</dbReference>
<dbReference type="RefSeq" id="WP_013617451.1">
    <property type="nucleotide sequence ID" value="NC_015164.1"/>
</dbReference>
<sequence>MIKLKDFFSFKQNRFFWLNLIGMAVAILACIGGTLFWLDAYTHHGQSYVVPDIKHKSLEQAQLLLHNQHIQGIVVDSTYVKELPPGIVLEQKPEAGMRVKEGRTVYLTINTREVPRVRIPDIIDNSSVRQAAAKLKAMKFKLTEPELVPGEQDWVYGIKYRGKKLKSGDRIPFESLLTLCIGNTHLRDSLANDSLNFQLNKEEDEAQVDESWF</sequence>
<evidence type="ECO:0000313" key="3">
    <source>
        <dbReference type="EMBL" id="ADY36020.1"/>
    </source>
</evidence>
<keyword evidence="1" id="KW-0812">Transmembrane</keyword>
<dbReference type="PROSITE" id="PS51178">
    <property type="entry name" value="PASTA"/>
    <property type="match status" value="1"/>
</dbReference>
<protein>
    <submittedName>
        <fullName evidence="3">PASTA domain containing protein</fullName>
    </submittedName>
</protein>
<dbReference type="Pfam" id="PF03793">
    <property type="entry name" value="PASTA"/>
    <property type="match status" value="1"/>
</dbReference>
<keyword evidence="4" id="KW-1185">Reference proteome</keyword>
<reference evidence="3 4" key="1">
    <citation type="journal article" date="2011" name="Stand. Genomic Sci.">
        <title>Complete genome sequence of Bacteroides salanitronis type strain (BL78).</title>
        <authorList>
            <person name="Gronow S."/>
            <person name="Held B."/>
            <person name="Lucas S."/>
            <person name="Lapidus A."/>
            <person name="Del Rio T.G."/>
            <person name="Nolan M."/>
            <person name="Tice H."/>
            <person name="Deshpande S."/>
            <person name="Cheng J.F."/>
            <person name="Pitluck S."/>
            <person name="Liolios K."/>
            <person name="Pagani I."/>
            <person name="Ivanova N."/>
            <person name="Mavromatis K."/>
            <person name="Pati A."/>
            <person name="Tapia R."/>
            <person name="Han C."/>
            <person name="Goodwin L."/>
            <person name="Chen A."/>
            <person name="Palaniappan K."/>
            <person name="Land M."/>
            <person name="Hauser L."/>
            <person name="Chang Y.J."/>
            <person name="Jeffries C.D."/>
            <person name="Brambilla E.M."/>
            <person name="Rohde M."/>
            <person name="Goker M."/>
            <person name="Detter J.C."/>
            <person name="Woyke T."/>
            <person name="Bristow J."/>
            <person name="Markowitz V."/>
            <person name="Hugenholtz P."/>
            <person name="Kyrpides N.C."/>
            <person name="Klenk H.P."/>
            <person name="Eisen J.A."/>
        </authorList>
    </citation>
    <scope>NUCLEOTIDE SEQUENCE [LARGE SCALE GENOMIC DNA]</scope>
    <source>
        <strain evidence="3 4">DSM 18170</strain>
    </source>
</reference>
<evidence type="ECO:0000313" key="4">
    <source>
        <dbReference type="Proteomes" id="UP000007486"/>
    </source>
</evidence>
<dbReference type="STRING" id="667015.Bacsa_1448"/>
<evidence type="ECO:0000256" key="1">
    <source>
        <dbReference type="SAM" id="Phobius"/>
    </source>
</evidence>
<dbReference type="AlphaFoldDB" id="F0R8T5"/>
<keyword evidence="1" id="KW-0472">Membrane</keyword>
<name>F0R8T5_PHOSB</name>
<organism evidence="3 4">
    <name type="scientific">Phocaeicola salanitronis (strain DSM 18170 / JCM 13657 / CCUG 60908 / BL78)</name>
    <name type="common">Bacteroides salanitronis</name>
    <dbReference type="NCBI Taxonomy" id="667015"/>
    <lineage>
        <taxon>Bacteria</taxon>
        <taxon>Pseudomonadati</taxon>
        <taxon>Bacteroidota</taxon>
        <taxon>Bacteroidia</taxon>
        <taxon>Bacteroidales</taxon>
        <taxon>Bacteroidaceae</taxon>
        <taxon>Phocaeicola</taxon>
    </lineage>
</organism>
<dbReference type="Proteomes" id="UP000007486">
    <property type="component" value="Chromosome"/>
</dbReference>
<feature type="transmembrane region" description="Helical" evidence="1">
    <location>
        <begin position="15"/>
        <end position="38"/>
    </location>
</feature>
<feature type="domain" description="PASTA" evidence="2">
    <location>
        <begin position="45"/>
        <end position="111"/>
    </location>
</feature>
<proteinExistence type="predicted"/>